<evidence type="ECO:0000256" key="1">
    <source>
        <dbReference type="SAM" id="MobiDB-lite"/>
    </source>
</evidence>
<name>A0ABR3S9U9_9PLEO</name>
<feature type="compositionally biased region" description="Low complexity" evidence="1">
    <location>
        <begin position="1"/>
        <end position="22"/>
    </location>
</feature>
<proteinExistence type="predicted"/>
<keyword evidence="3" id="KW-1185">Reference proteome</keyword>
<sequence>MASPTPDNDTSTSPQDTSSTPDLSQRVNKIKEEAIARAIANQDGPQRREKILLSDLIGLGGRPGSGPIRILSNNGVLTKLGKKVEQERLAKLAAATATTDNREKEKPTAGSVEEST</sequence>
<dbReference type="EMBL" id="JAKJXO020000001">
    <property type="protein sequence ID" value="KAL1612957.1"/>
    <property type="molecule type" value="Genomic_DNA"/>
</dbReference>
<evidence type="ECO:0000313" key="3">
    <source>
        <dbReference type="Proteomes" id="UP001521785"/>
    </source>
</evidence>
<dbReference type="Proteomes" id="UP001521785">
    <property type="component" value="Unassembled WGS sequence"/>
</dbReference>
<evidence type="ECO:0000313" key="2">
    <source>
        <dbReference type="EMBL" id="KAL1612957.1"/>
    </source>
</evidence>
<accession>A0ABR3S9U9</accession>
<comment type="caution">
    <text evidence="2">The sequence shown here is derived from an EMBL/GenBank/DDBJ whole genome shotgun (WGS) entry which is preliminary data.</text>
</comment>
<organism evidence="2 3">
    <name type="scientific">Paraconiothyrium brasiliense</name>
    <dbReference type="NCBI Taxonomy" id="300254"/>
    <lineage>
        <taxon>Eukaryota</taxon>
        <taxon>Fungi</taxon>
        <taxon>Dikarya</taxon>
        <taxon>Ascomycota</taxon>
        <taxon>Pezizomycotina</taxon>
        <taxon>Dothideomycetes</taxon>
        <taxon>Pleosporomycetidae</taxon>
        <taxon>Pleosporales</taxon>
        <taxon>Massarineae</taxon>
        <taxon>Didymosphaeriaceae</taxon>
        <taxon>Paraconiothyrium</taxon>
    </lineage>
</organism>
<gene>
    <name evidence="2" type="ORF">SLS60_001187</name>
</gene>
<feature type="region of interest" description="Disordered" evidence="1">
    <location>
        <begin position="94"/>
        <end position="116"/>
    </location>
</feature>
<protein>
    <submittedName>
        <fullName evidence="2">Uncharacterized protein</fullName>
    </submittedName>
</protein>
<reference evidence="2 3" key="1">
    <citation type="submission" date="2024-02" db="EMBL/GenBank/DDBJ databases">
        <title>De novo assembly and annotation of 12 fungi associated with fruit tree decline syndrome in Ontario, Canada.</title>
        <authorList>
            <person name="Sulman M."/>
            <person name="Ellouze W."/>
            <person name="Ilyukhin E."/>
        </authorList>
    </citation>
    <scope>NUCLEOTIDE SEQUENCE [LARGE SCALE GENOMIC DNA]</scope>
    <source>
        <strain evidence="2 3">M42-189</strain>
    </source>
</reference>
<feature type="region of interest" description="Disordered" evidence="1">
    <location>
        <begin position="1"/>
        <end position="29"/>
    </location>
</feature>